<evidence type="ECO:0000256" key="1">
    <source>
        <dbReference type="SAM" id="MobiDB-lite"/>
    </source>
</evidence>
<dbReference type="OrthoDB" id="10560250at2759"/>
<name>A0A1V9YN91_ACHHY</name>
<accession>A0A1V9YN91</accession>
<evidence type="ECO:0000313" key="2">
    <source>
        <dbReference type="EMBL" id="OQR87173.1"/>
    </source>
</evidence>
<feature type="region of interest" description="Disordered" evidence="1">
    <location>
        <begin position="112"/>
        <end position="144"/>
    </location>
</feature>
<dbReference type="EMBL" id="JNBR01001461">
    <property type="protein sequence ID" value="OQR87173.1"/>
    <property type="molecule type" value="Genomic_DNA"/>
</dbReference>
<sequence length="144" mass="16460">MHDAFLERLWYQTVIQCDPVLRQVLQPLCEPTPPPTVPSPTLSEDEEEEEDKDFDLHGNVLTSVKCHFPVTPRSHSRKYLQASRPQAMPLFVPVLTTKHAVPYRMKLRSKDWHASNAIAKPPPKAKRKQPSNQSNGTTLPKIHH</sequence>
<feature type="compositionally biased region" description="Acidic residues" evidence="1">
    <location>
        <begin position="43"/>
        <end position="53"/>
    </location>
</feature>
<organism evidence="2 3">
    <name type="scientific">Achlya hypogyna</name>
    <name type="common">Oomycete</name>
    <name type="synonym">Protoachlya hypogyna</name>
    <dbReference type="NCBI Taxonomy" id="1202772"/>
    <lineage>
        <taxon>Eukaryota</taxon>
        <taxon>Sar</taxon>
        <taxon>Stramenopiles</taxon>
        <taxon>Oomycota</taxon>
        <taxon>Saprolegniomycetes</taxon>
        <taxon>Saprolegniales</taxon>
        <taxon>Achlyaceae</taxon>
        <taxon>Achlya</taxon>
    </lineage>
</organism>
<comment type="caution">
    <text evidence="2">The sequence shown here is derived from an EMBL/GenBank/DDBJ whole genome shotgun (WGS) entry which is preliminary data.</text>
</comment>
<reference evidence="2 3" key="1">
    <citation type="journal article" date="2014" name="Genome Biol. Evol.">
        <title>The secreted proteins of Achlya hypogyna and Thraustotheca clavata identify the ancestral oomycete secretome and reveal gene acquisitions by horizontal gene transfer.</title>
        <authorList>
            <person name="Misner I."/>
            <person name="Blouin N."/>
            <person name="Leonard G."/>
            <person name="Richards T.A."/>
            <person name="Lane C.E."/>
        </authorList>
    </citation>
    <scope>NUCLEOTIDE SEQUENCE [LARGE SCALE GENOMIC DNA]</scope>
    <source>
        <strain evidence="2 3">ATCC 48635</strain>
    </source>
</reference>
<proteinExistence type="predicted"/>
<dbReference type="Proteomes" id="UP000243579">
    <property type="component" value="Unassembled WGS sequence"/>
</dbReference>
<feature type="region of interest" description="Disordered" evidence="1">
    <location>
        <begin position="30"/>
        <end position="53"/>
    </location>
</feature>
<dbReference type="AlphaFoldDB" id="A0A1V9YN91"/>
<gene>
    <name evidence="2" type="ORF">ACHHYP_20419</name>
</gene>
<evidence type="ECO:0000313" key="3">
    <source>
        <dbReference type="Proteomes" id="UP000243579"/>
    </source>
</evidence>
<keyword evidence="3" id="KW-1185">Reference proteome</keyword>
<protein>
    <submittedName>
        <fullName evidence="2">Uncharacterized protein</fullName>
    </submittedName>
</protein>